<dbReference type="AlphaFoldDB" id="A0A4Y4DYA7"/>
<feature type="signal peptide" evidence="2">
    <location>
        <begin position="1"/>
        <end position="22"/>
    </location>
</feature>
<gene>
    <name evidence="3" type="ORF">CCE02nite_24180</name>
</gene>
<feature type="region of interest" description="Disordered" evidence="1">
    <location>
        <begin position="35"/>
        <end position="72"/>
    </location>
</feature>
<feature type="region of interest" description="Disordered" evidence="1">
    <location>
        <begin position="305"/>
        <end position="326"/>
    </location>
</feature>
<evidence type="ECO:0000256" key="2">
    <source>
        <dbReference type="SAM" id="SignalP"/>
    </source>
</evidence>
<dbReference type="EMBL" id="BJNZ01000014">
    <property type="protein sequence ID" value="GED10419.1"/>
    <property type="molecule type" value="Genomic_DNA"/>
</dbReference>
<dbReference type="RefSeq" id="WP_141389878.1">
    <property type="nucleotide sequence ID" value="NZ_BJNZ01000014.1"/>
</dbReference>
<proteinExistence type="predicted"/>
<comment type="caution">
    <text evidence="3">The sequence shown here is derived from an EMBL/GenBank/DDBJ whole genome shotgun (WGS) entry which is preliminary data.</text>
</comment>
<organism evidence="3 4">
    <name type="scientific">Cellulosimicrobium cellulans</name>
    <name type="common">Arthrobacter luteus</name>
    <dbReference type="NCBI Taxonomy" id="1710"/>
    <lineage>
        <taxon>Bacteria</taxon>
        <taxon>Bacillati</taxon>
        <taxon>Actinomycetota</taxon>
        <taxon>Actinomycetes</taxon>
        <taxon>Micrococcales</taxon>
        <taxon>Promicromonosporaceae</taxon>
        <taxon>Cellulosimicrobium</taxon>
    </lineage>
</organism>
<sequence length="326" mass="33629">MRAPARIGLYAAGLGVVFVASAAIAGAVVPEDAVPDPAASHAPEHAAEEQRTPAGDPEPESTRGAATTRGLSLEQDGYTLGEIEAPGAVGEAGELAFTVTGPSGEPVTEFDVAHEQRLHLIVVRSDGAHFRHVHPAMDADGRWSLPWAWDAAGTYRVYADAAPSAGDAVTLTRTVDVAGGLDPVRDAEVSTTASVDGYDVALDGQLVAGTASRLTVEITRDGRPVTTLEPYLGAYGHLVALRDGDLAYLHAHPEGDEPEAGQVSGPTVSFGVEAPTPGRYLLYLDFQVEGQVRTAAFVVEATADGAPAPASDDAPAAGHDPATHDH</sequence>
<feature type="chain" id="PRO_5021251842" description="Heavy metal-binding domain-containing protein" evidence="2">
    <location>
        <begin position="23"/>
        <end position="326"/>
    </location>
</feature>
<protein>
    <recommendedName>
        <fullName evidence="5">Heavy metal-binding domain-containing protein</fullName>
    </recommendedName>
</protein>
<feature type="compositionally biased region" description="Basic and acidic residues" evidence="1">
    <location>
        <begin position="42"/>
        <end position="51"/>
    </location>
</feature>
<feature type="compositionally biased region" description="Low complexity" evidence="1">
    <location>
        <begin position="305"/>
        <end position="320"/>
    </location>
</feature>
<evidence type="ECO:0008006" key="5">
    <source>
        <dbReference type="Google" id="ProtNLM"/>
    </source>
</evidence>
<evidence type="ECO:0000313" key="4">
    <source>
        <dbReference type="Proteomes" id="UP000316659"/>
    </source>
</evidence>
<dbReference type="Proteomes" id="UP000316659">
    <property type="component" value="Unassembled WGS sequence"/>
</dbReference>
<evidence type="ECO:0000256" key="1">
    <source>
        <dbReference type="SAM" id="MobiDB-lite"/>
    </source>
</evidence>
<name>A0A4Y4DYA7_CELCE</name>
<reference evidence="3 4" key="1">
    <citation type="submission" date="2019-06" db="EMBL/GenBank/DDBJ databases">
        <title>Whole genome shotgun sequence of Cellulosimicrobium cellulans NBRC 15516.</title>
        <authorList>
            <person name="Hosoyama A."/>
            <person name="Uohara A."/>
            <person name="Ohji S."/>
            <person name="Ichikawa N."/>
        </authorList>
    </citation>
    <scope>NUCLEOTIDE SEQUENCE [LARGE SCALE GENOMIC DNA]</scope>
    <source>
        <strain evidence="3 4">NBRC 15516</strain>
    </source>
</reference>
<evidence type="ECO:0000313" key="3">
    <source>
        <dbReference type="EMBL" id="GED10419.1"/>
    </source>
</evidence>
<keyword evidence="2" id="KW-0732">Signal</keyword>
<accession>A0A4Y4DYA7</accession>